<dbReference type="NCBIfam" id="NF043067">
    <property type="entry name" value="AAC_6p_group_E"/>
    <property type="match status" value="1"/>
</dbReference>
<reference evidence="10" key="1">
    <citation type="journal article" date="2023" name="Int. J. Syst. Evol. Microbiol.">
        <title>&lt;i&gt;Holtiella tumoricola&lt;/i&gt; gen. nov. sp. nov., isolated from a human clinical sample.</title>
        <authorList>
            <person name="Allen-Vercoe E."/>
            <person name="Daigneault M.C."/>
            <person name="Vancuren S.J."/>
            <person name="Cochrane K."/>
            <person name="O'Neal L.L."/>
            <person name="Sankaranarayanan K."/>
            <person name="Lawson P.A."/>
        </authorList>
    </citation>
    <scope>NUCLEOTIDE SEQUENCE</scope>
    <source>
        <strain evidence="10">CC70A</strain>
    </source>
</reference>
<accession>A0AA42J0Y6</accession>
<evidence type="ECO:0000256" key="5">
    <source>
        <dbReference type="ARBA" id="ARBA00023251"/>
    </source>
</evidence>
<dbReference type="AlphaFoldDB" id="A0AA42J0Y6"/>
<dbReference type="Pfam" id="PF00583">
    <property type="entry name" value="Acetyltransf_1"/>
    <property type="match status" value="1"/>
</dbReference>
<dbReference type="Proteomes" id="UP001169242">
    <property type="component" value="Unassembled WGS sequence"/>
</dbReference>
<evidence type="ECO:0000256" key="8">
    <source>
        <dbReference type="ARBA" id="ARBA00048923"/>
    </source>
</evidence>
<dbReference type="Gene3D" id="3.40.630.30">
    <property type="match status" value="1"/>
</dbReference>
<name>A0AA42J0Y6_9FIRM</name>
<dbReference type="PROSITE" id="PS51186">
    <property type="entry name" value="GNAT"/>
    <property type="match status" value="1"/>
</dbReference>
<dbReference type="EMBL" id="JAQIFT010000040">
    <property type="protein sequence ID" value="MDA3731733.1"/>
    <property type="molecule type" value="Genomic_DNA"/>
</dbReference>
<keyword evidence="6" id="KW-0012">Acyltransferase</keyword>
<evidence type="ECO:0000256" key="1">
    <source>
        <dbReference type="ARBA" id="ARBA00011738"/>
    </source>
</evidence>
<keyword evidence="5" id="KW-0046">Antibiotic resistance</keyword>
<proteinExistence type="predicted"/>
<evidence type="ECO:0000256" key="6">
    <source>
        <dbReference type="ARBA" id="ARBA00023315"/>
    </source>
</evidence>
<dbReference type="InterPro" id="IPR016181">
    <property type="entry name" value="Acyl_CoA_acyltransferase"/>
</dbReference>
<dbReference type="CDD" id="cd04301">
    <property type="entry name" value="NAT_SF"/>
    <property type="match status" value="1"/>
</dbReference>
<dbReference type="EC" id="2.3.1.82" evidence="2"/>
<dbReference type="SUPFAM" id="SSF55729">
    <property type="entry name" value="Acyl-CoA N-acyltransferases (Nat)"/>
    <property type="match status" value="1"/>
</dbReference>
<dbReference type="GO" id="GO:0046677">
    <property type="term" value="P:response to antibiotic"/>
    <property type="evidence" value="ECO:0007669"/>
    <property type="project" value="UniProtKB-KW"/>
</dbReference>
<evidence type="ECO:0000313" key="11">
    <source>
        <dbReference type="Proteomes" id="UP001169242"/>
    </source>
</evidence>
<organism evidence="10 11">
    <name type="scientific">Holtiella tumoricola</name>
    <dbReference type="NCBI Taxonomy" id="3018743"/>
    <lineage>
        <taxon>Bacteria</taxon>
        <taxon>Bacillati</taxon>
        <taxon>Bacillota</taxon>
        <taxon>Clostridia</taxon>
        <taxon>Lachnospirales</taxon>
        <taxon>Cellulosilyticaceae</taxon>
        <taxon>Holtiella</taxon>
    </lineage>
</organism>
<gene>
    <name evidence="10" type="ORF">PBV87_09610</name>
</gene>
<dbReference type="InterPro" id="IPR024170">
    <property type="entry name" value="Aminoglycoside_N6-AcTrfrase"/>
</dbReference>
<dbReference type="PIRSF" id="PIRSF000452">
    <property type="entry name" value="6-N-acetyltransf"/>
    <property type="match status" value="1"/>
</dbReference>
<evidence type="ECO:0000256" key="4">
    <source>
        <dbReference type="ARBA" id="ARBA00022679"/>
    </source>
</evidence>
<evidence type="ECO:0000313" key="10">
    <source>
        <dbReference type="EMBL" id="MDA3731733.1"/>
    </source>
</evidence>
<keyword evidence="4" id="KW-0808">Transferase</keyword>
<comment type="catalytic activity">
    <reaction evidence="8">
        <text>kanamycin B + acetyl-CoA = N(6')-acetylkanamycin B + CoA + H(+)</text>
        <dbReference type="Rhea" id="RHEA:16449"/>
        <dbReference type="ChEBI" id="CHEBI:15378"/>
        <dbReference type="ChEBI" id="CHEBI:57287"/>
        <dbReference type="ChEBI" id="CHEBI:57288"/>
        <dbReference type="ChEBI" id="CHEBI:58390"/>
        <dbReference type="ChEBI" id="CHEBI:58549"/>
        <dbReference type="EC" id="2.3.1.82"/>
    </reaction>
</comment>
<dbReference type="RefSeq" id="WP_053983526.1">
    <property type="nucleotide sequence ID" value="NZ_JAQIFT010000040.1"/>
</dbReference>
<comment type="subunit">
    <text evidence="1">Homodimer.</text>
</comment>
<feature type="domain" description="N-acetyltransferase" evidence="9">
    <location>
        <begin position="1"/>
        <end position="145"/>
    </location>
</feature>
<dbReference type="GO" id="GO:0047663">
    <property type="term" value="F:aminoglycoside 6'-N-acetyltransferase activity"/>
    <property type="evidence" value="ECO:0007669"/>
    <property type="project" value="UniProtKB-EC"/>
</dbReference>
<protein>
    <recommendedName>
        <fullName evidence="3">Aminoglycoside N(6')-acetyltransferase type 1</fullName>
        <ecNumber evidence="2">2.3.1.82</ecNumber>
    </recommendedName>
    <alternativeName>
        <fullName evidence="7">Aminoglycoside resistance protein</fullName>
    </alternativeName>
</protein>
<sequence length="145" mass="16333">MIKKATMNESYTVAVLAQCLWPHHSVEDLQEEMGTYISSPTASLFLYFEEDVAVGFAQCQLRHDYVEGTSTSPVGYLEGLFIKEEARRKGYAKALLASCEKWAAEKGCSEFASDCELENEESLKFHVKLGFIEANRIICFNKNLS</sequence>
<dbReference type="InterPro" id="IPR000182">
    <property type="entry name" value="GNAT_dom"/>
</dbReference>
<evidence type="ECO:0000256" key="2">
    <source>
        <dbReference type="ARBA" id="ARBA00012888"/>
    </source>
</evidence>
<comment type="caution">
    <text evidence="10">The sequence shown here is derived from an EMBL/GenBank/DDBJ whole genome shotgun (WGS) entry which is preliminary data.</text>
</comment>
<evidence type="ECO:0000259" key="9">
    <source>
        <dbReference type="PROSITE" id="PS51186"/>
    </source>
</evidence>
<evidence type="ECO:0000256" key="3">
    <source>
        <dbReference type="ARBA" id="ARBA00017677"/>
    </source>
</evidence>
<keyword evidence="11" id="KW-1185">Reference proteome</keyword>
<dbReference type="PANTHER" id="PTHR43072">
    <property type="entry name" value="N-ACETYLTRANSFERASE"/>
    <property type="match status" value="1"/>
</dbReference>
<evidence type="ECO:0000256" key="7">
    <source>
        <dbReference type="ARBA" id="ARBA00029660"/>
    </source>
</evidence>